<dbReference type="EMBL" id="LAOQ01000020">
    <property type="protein sequence ID" value="KJW01955.1"/>
    <property type="molecule type" value="Genomic_DNA"/>
</dbReference>
<reference evidence="1 2" key="1">
    <citation type="submission" date="2015-01" db="EMBL/GenBank/DDBJ databases">
        <title>Genome Sequencing of Rickettsiales /home/snadendla/prok_pipe/test/illegal_ec_num.txt.</title>
        <authorList>
            <person name="Daugherty S.C."/>
            <person name="Su Q."/>
            <person name="Abolude K."/>
            <person name="Beier-Sexton M."/>
            <person name="Carlyon J.A."/>
            <person name="Carter R."/>
            <person name="Day N.P."/>
            <person name="Dumler S.J."/>
            <person name="Dyachenko V."/>
            <person name="Godinez A."/>
            <person name="Kurtti T.J."/>
            <person name="Lichay M."/>
            <person name="Mullins K.E."/>
            <person name="Ott S."/>
            <person name="Pappas-Brown V."/>
            <person name="Paris D.H."/>
            <person name="Patel P."/>
            <person name="Richards A.L."/>
            <person name="Sadzewicz L."/>
            <person name="Sears K."/>
            <person name="Seidman D."/>
            <person name="Sengamalay N."/>
            <person name="Stenos J."/>
            <person name="Tallon L.J."/>
            <person name="Vincent G."/>
            <person name="Fraser C.M."/>
            <person name="Munderloh U."/>
            <person name="Dunning-Hotopp J.C."/>
        </authorList>
    </citation>
    <scope>NUCLEOTIDE SEQUENCE [LARGE SCALE GENOMIC DNA]</scope>
    <source>
        <strain evidence="1 2">T170-B</strain>
    </source>
</reference>
<evidence type="ECO:0000313" key="2">
    <source>
        <dbReference type="Proteomes" id="UP000033736"/>
    </source>
</evidence>
<dbReference type="AlphaFoldDB" id="A0A0F3R677"/>
<sequence>MQLQKAVTFDRKSDARKKIMLGGLFVKAGLDYLHQDNAHILYGMLLDCKEQLILNPKIIDKWKIKGQSLLIK</sequence>
<comment type="caution">
    <text evidence="1">The sequence shown here is derived from an EMBL/GenBank/DDBJ whole genome shotgun (WGS) entry which is preliminary data.</text>
</comment>
<gene>
    <name evidence="1" type="ORF">RAT170B_1731</name>
</gene>
<name>A0A0F3R677_9RICK</name>
<keyword evidence="2" id="KW-1185">Reference proteome</keyword>
<dbReference type="Proteomes" id="UP000033736">
    <property type="component" value="Unassembled WGS sequence"/>
</dbReference>
<proteinExistence type="predicted"/>
<dbReference type="Pfam" id="PF06412">
    <property type="entry name" value="TraD"/>
    <property type="match status" value="1"/>
</dbReference>
<protein>
    <submittedName>
        <fullName evidence="1">Conjugal transfer TraD family protein</fullName>
    </submittedName>
</protein>
<dbReference type="RefSeq" id="WP_045806075.1">
    <property type="nucleotide sequence ID" value="NZ_LAOQ01000020.1"/>
</dbReference>
<organism evidence="1 2">
    <name type="scientific">Rickettsia argasii T170-B</name>
    <dbReference type="NCBI Taxonomy" id="1268837"/>
    <lineage>
        <taxon>Bacteria</taxon>
        <taxon>Pseudomonadati</taxon>
        <taxon>Pseudomonadota</taxon>
        <taxon>Alphaproteobacteria</taxon>
        <taxon>Rickettsiales</taxon>
        <taxon>Rickettsiaceae</taxon>
        <taxon>Rickettsieae</taxon>
        <taxon>Rickettsia</taxon>
        <taxon>spotted fever group</taxon>
    </lineage>
</organism>
<dbReference type="PATRIC" id="fig|1268837.3.peg.991"/>
<dbReference type="InterPro" id="IPR009444">
    <property type="entry name" value="Conjugal_tfr_TraD_a-type"/>
</dbReference>
<evidence type="ECO:0000313" key="1">
    <source>
        <dbReference type="EMBL" id="KJW01955.1"/>
    </source>
</evidence>
<accession>A0A0F3R677</accession>